<reference evidence="2" key="2">
    <citation type="submission" date="2017-02" db="EMBL/GenBank/DDBJ databases">
        <title>Sunflower complete genome.</title>
        <authorList>
            <person name="Langlade N."/>
            <person name="Munos S."/>
        </authorList>
    </citation>
    <scope>NUCLEOTIDE SEQUENCE [LARGE SCALE GENOMIC DNA]</scope>
    <source>
        <tissue evidence="2">Leaves</tissue>
    </source>
</reference>
<reference evidence="1 3" key="1">
    <citation type="journal article" date="2017" name="Nature">
        <title>The sunflower genome provides insights into oil metabolism, flowering and Asterid evolution.</title>
        <authorList>
            <person name="Badouin H."/>
            <person name="Gouzy J."/>
            <person name="Grassa C.J."/>
            <person name="Murat F."/>
            <person name="Staton S.E."/>
            <person name="Cottret L."/>
            <person name="Lelandais-Briere C."/>
            <person name="Owens G.L."/>
            <person name="Carrere S."/>
            <person name="Mayjonade B."/>
            <person name="Legrand L."/>
            <person name="Gill N."/>
            <person name="Kane N.C."/>
            <person name="Bowers J.E."/>
            <person name="Hubner S."/>
            <person name="Bellec A."/>
            <person name="Berard A."/>
            <person name="Berges H."/>
            <person name="Blanchet N."/>
            <person name="Boniface M.C."/>
            <person name="Brunel D."/>
            <person name="Catrice O."/>
            <person name="Chaidir N."/>
            <person name="Claudel C."/>
            <person name="Donnadieu C."/>
            <person name="Faraut T."/>
            <person name="Fievet G."/>
            <person name="Helmstetter N."/>
            <person name="King M."/>
            <person name="Knapp S.J."/>
            <person name="Lai Z."/>
            <person name="Le Paslier M.C."/>
            <person name="Lippi Y."/>
            <person name="Lorenzon L."/>
            <person name="Mandel J.R."/>
            <person name="Marage G."/>
            <person name="Marchand G."/>
            <person name="Marquand E."/>
            <person name="Bret-Mestries E."/>
            <person name="Morien E."/>
            <person name="Nambeesan S."/>
            <person name="Nguyen T."/>
            <person name="Pegot-Espagnet P."/>
            <person name="Pouilly N."/>
            <person name="Raftis F."/>
            <person name="Sallet E."/>
            <person name="Schiex T."/>
            <person name="Thomas J."/>
            <person name="Vandecasteele C."/>
            <person name="Vares D."/>
            <person name="Vear F."/>
            <person name="Vautrin S."/>
            <person name="Crespi M."/>
            <person name="Mangin B."/>
            <person name="Burke J.M."/>
            <person name="Salse J."/>
            <person name="Munos S."/>
            <person name="Vincourt P."/>
            <person name="Rieseberg L.H."/>
            <person name="Langlade N.B."/>
        </authorList>
    </citation>
    <scope>NUCLEOTIDE SEQUENCE [LARGE SCALE GENOMIC DNA]</scope>
    <source>
        <strain evidence="3">cv. SF193</strain>
        <tissue evidence="1">Leaves</tissue>
    </source>
</reference>
<dbReference type="Proteomes" id="UP000215914">
    <property type="component" value="Chromosome 3"/>
</dbReference>
<evidence type="ECO:0000313" key="2">
    <source>
        <dbReference type="EMBL" id="OTG31445.1"/>
    </source>
</evidence>
<dbReference type="OrthoDB" id="758104at2759"/>
<proteinExistence type="predicted"/>
<dbReference type="EMBL" id="MNCJ02000318">
    <property type="protein sequence ID" value="KAF5814597.1"/>
    <property type="molecule type" value="Genomic_DNA"/>
</dbReference>
<evidence type="ECO:0000313" key="1">
    <source>
        <dbReference type="EMBL" id="KAF5814597.1"/>
    </source>
</evidence>
<gene>
    <name evidence="2" type="ORF">HannXRQ_Chr03g0075701</name>
    <name evidence="1" type="ORF">HanXRQr2_Chr03g0112871</name>
</gene>
<keyword evidence="3" id="KW-1185">Reference proteome</keyword>
<accession>A0A251V796</accession>
<name>A0A251V796_HELAN</name>
<organism evidence="2 3">
    <name type="scientific">Helianthus annuus</name>
    <name type="common">Common sunflower</name>
    <dbReference type="NCBI Taxonomy" id="4232"/>
    <lineage>
        <taxon>Eukaryota</taxon>
        <taxon>Viridiplantae</taxon>
        <taxon>Streptophyta</taxon>
        <taxon>Embryophyta</taxon>
        <taxon>Tracheophyta</taxon>
        <taxon>Spermatophyta</taxon>
        <taxon>Magnoliopsida</taxon>
        <taxon>eudicotyledons</taxon>
        <taxon>Gunneridae</taxon>
        <taxon>Pentapetalae</taxon>
        <taxon>asterids</taxon>
        <taxon>campanulids</taxon>
        <taxon>Asterales</taxon>
        <taxon>Asteraceae</taxon>
        <taxon>Asteroideae</taxon>
        <taxon>Heliantheae alliance</taxon>
        <taxon>Heliantheae</taxon>
        <taxon>Helianthus</taxon>
    </lineage>
</organism>
<dbReference type="InterPro" id="IPR044257">
    <property type="entry name" value="TRM32-like"/>
</dbReference>
<dbReference type="EMBL" id="CM007892">
    <property type="protein sequence ID" value="OTG31445.1"/>
    <property type="molecule type" value="Genomic_DNA"/>
</dbReference>
<dbReference type="PANTHER" id="PTHR47071:SF2">
    <property type="entry name" value="PROTEIN TRM32"/>
    <property type="match status" value="1"/>
</dbReference>
<evidence type="ECO:0000313" key="3">
    <source>
        <dbReference type="Proteomes" id="UP000215914"/>
    </source>
</evidence>
<dbReference type="Gramene" id="mRNA:HanXRQr2_Chr03g0112871">
    <property type="protein sequence ID" value="mRNA:HanXRQr2_Chr03g0112871"/>
    <property type="gene ID" value="HanXRQr2_Chr03g0112871"/>
</dbReference>
<dbReference type="AlphaFoldDB" id="A0A251V796"/>
<protein>
    <submittedName>
        <fullName evidence="2">Uncharacterized protein</fullName>
    </submittedName>
</protein>
<dbReference type="PANTHER" id="PTHR47071">
    <property type="entry name" value="PROTEIN TRM32"/>
    <property type="match status" value="1"/>
</dbReference>
<dbReference type="FunCoup" id="A0A251V796">
    <property type="interactions" value="12"/>
</dbReference>
<dbReference type="InParanoid" id="A0A251V796"/>
<reference evidence="1" key="3">
    <citation type="submission" date="2020-06" db="EMBL/GenBank/DDBJ databases">
        <title>Helianthus annuus Genome sequencing and assembly Release 2.</title>
        <authorList>
            <person name="Gouzy J."/>
            <person name="Langlade N."/>
            <person name="Munos S."/>
        </authorList>
    </citation>
    <scope>NUCLEOTIDE SEQUENCE</scope>
    <source>
        <tissue evidence="1">Leaves</tissue>
    </source>
</reference>
<dbReference type="STRING" id="4232.A0A251V796"/>
<sequence length="296" mass="33968">MIRLSSMLKEVSVMVNTASKDKTQVDQSNRKTFPTLKGSLKARIKAFISEVNENDKDQEQEQDQDFVSSPKLQRTCSIHHLETNEWVHPIIFFPENVTETAVSSKTHVDLTNPEVNDTWDILEMFKVDKEIFINTLQNRSLSSITEPKLAKLVSRNLMPMKLEDKLNESYSVSKAEKMRNSHDDNVNVKNVIHLRRVSSINESATQCFDFGISKEAIMHASRSLKLTYTSANLLMNDLNQGSRDTYFARSCSRNKRNIVSLSLYNDQISQEIMQESSVLVTEYHTPDEKVKVLVYI</sequence>